<sequence length="401" mass="45447">MLLVKTEVCFFWMVLCYTSFASMGNKHCHDSCNTSTLQAPLGSAVLLSCSFGSTFLGISPGHGWVVWNQGSGSGASLVNITSSGKVDFLDPRQGRVKAFPNQGGLGNFSILIDALQASDLGSYCCELQSHDQCHRVEVEELEEGSHIVLFFSVGSLAILLVLLSGCFCWVKWTRVTTERTPDYINTHFCAGSSAPPEDVACSDNVGRDVAQERGVGNERPIYENNEHDPTRMQHDPTTIQHDPTTIQHDPTRIQHDPTRIQHDPTRIQHDPTRIQHDPTRIQHDPTRIQHEAQRNQHEPARYKNKLRESSEKRRQGFHGELMSRLRQSSLGQRYYANQAEINQQARVQMDNHKRANEAKTNPEGRSQMDNRQRGSFWRKKPKEQCEYENPIYNSAVKLNKL</sequence>
<feature type="signal peptide" evidence="3">
    <location>
        <begin position="1"/>
        <end position="21"/>
    </location>
</feature>
<evidence type="ECO:0000259" key="4">
    <source>
        <dbReference type="PROSITE" id="PS50835"/>
    </source>
</evidence>
<evidence type="ECO:0000313" key="5">
    <source>
        <dbReference type="Proteomes" id="UP000808372"/>
    </source>
</evidence>
<dbReference type="PROSITE" id="PS50835">
    <property type="entry name" value="IG_LIKE"/>
    <property type="match status" value="1"/>
</dbReference>
<protein>
    <submittedName>
        <fullName evidence="6">Uncharacterized protein LOC120018792</fullName>
    </submittedName>
</protein>
<dbReference type="InterPro" id="IPR013106">
    <property type="entry name" value="Ig_V-set"/>
</dbReference>
<proteinExistence type="predicted"/>
<feature type="compositionally biased region" description="Basic and acidic residues" evidence="1">
    <location>
        <begin position="351"/>
        <end position="372"/>
    </location>
</feature>
<feature type="transmembrane region" description="Helical" evidence="2">
    <location>
        <begin position="147"/>
        <end position="170"/>
    </location>
</feature>
<dbReference type="InterPro" id="IPR007110">
    <property type="entry name" value="Ig-like_dom"/>
</dbReference>
<organism evidence="5 6">
    <name type="scientific">Salvelinus namaycush</name>
    <name type="common">Lake trout</name>
    <name type="synonym">Salmo namaycush</name>
    <dbReference type="NCBI Taxonomy" id="8040"/>
    <lineage>
        <taxon>Eukaryota</taxon>
        <taxon>Metazoa</taxon>
        <taxon>Chordata</taxon>
        <taxon>Craniata</taxon>
        <taxon>Vertebrata</taxon>
        <taxon>Euteleostomi</taxon>
        <taxon>Actinopterygii</taxon>
        <taxon>Neopterygii</taxon>
        <taxon>Teleostei</taxon>
        <taxon>Protacanthopterygii</taxon>
        <taxon>Salmoniformes</taxon>
        <taxon>Salmonidae</taxon>
        <taxon>Salmoninae</taxon>
        <taxon>Salvelinus</taxon>
    </lineage>
</organism>
<feature type="compositionally biased region" description="Basic and acidic residues" evidence="1">
    <location>
        <begin position="285"/>
        <end position="314"/>
    </location>
</feature>
<evidence type="ECO:0000256" key="3">
    <source>
        <dbReference type="SAM" id="SignalP"/>
    </source>
</evidence>
<evidence type="ECO:0000256" key="2">
    <source>
        <dbReference type="SAM" id="Phobius"/>
    </source>
</evidence>
<dbReference type="InterPro" id="IPR013783">
    <property type="entry name" value="Ig-like_fold"/>
</dbReference>
<reference evidence="6" key="1">
    <citation type="submission" date="2025-08" db="UniProtKB">
        <authorList>
            <consortium name="RefSeq"/>
        </authorList>
    </citation>
    <scope>IDENTIFICATION</scope>
    <source>
        <tissue evidence="6">White muscle</tissue>
    </source>
</reference>
<dbReference type="GeneID" id="120018792"/>
<keyword evidence="5" id="KW-1185">Reference proteome</keyword>
<dbReference type="Gene3D" id="2.60.40.10">
    <property type="entry name" value="Immunoglobulins"/>
    <property type="match status" value="1"/>
</dbReference>
<dbReference type="KEGG" id="snh:120018792"/>
<feature type="region of interest" description="Disordered" evidence="1">
    <location>
        <begin position="285"/>
        <end position="318"/>
    </location>
</feature>
<keyword evidence="2" id="KW-1133">Transmembrane helix</keyword>
<dbReference type="Proteomes" id="UP000808372">
    <property type="component" value="Chromosome 23"/>
</dbReference>
<feature type="region of interest" description="Disordered" evidence="1">
    <location>
        <begin position="351"/>
        <end position="381"/>
    </location>
</feature>
<keyword evidence="2" id="KW-0812">Transmembrane</keyword>
<dbReference type="RefSeq" id="XP_038817932.1">
    <property type="nucleotide sequence ID" value="XM_038962004.1"/>
</dbReference>
<dbReference type="Pfam" id="PF07686">
    <property type="entry name" value="V-set"/>
    <property type="match status" value="1"/>
</dbReference>
<dbReference type="SUPFAM" id="SSF48726">
    <property type="entry name" value="Immunoglobulin"/>
    <property type="match status" value="1"/>
</dbReference>
<accession>A0A8U0P441</accession>
<gene>
    <name evidence="6" type="primary">LOC120018792</name>
</gene>
<evidence type="ECO:0000313" key="6">
    <source>
        <dbReference type="RefSeq" id="XP_038817932.1"/>
    </source>
</evidence>
<feature type="domain" description="Ig-like" evidence="4">
    <location>
        <begin position="42"/>
        <end position="142"/>
    </location>
</feature>
<dbReference type="InterPro" id="IPR036179">
    <property type="entry name" value="Ig-like_dom_sf"/>
</dbReference>
<evidence type="ECO:0000256" key="1">
    <source>
        <dbReference type="SAM" id="MobiDB-lite"/>
    </source>
</evidence>
<dbReference type="AlphaFoldDB" id="A0A8U0P441"/>
<keyword evidence="3" id="KW-0732">Signal</keyword>
<feature type="chain" id="PRO_5035723162" evidence="3">
    <location>
        <begin position="22"/>
        <end position="401"/>
    </location>
</feature>
<keyword evidence="2" id="KW-0472">Membrane</keyword>
<name>A0A8U0P441_SALNM</name>